<keyword evidence="5" id="KW-1185">Reference proteome</keyword>
<dbReference type="SUPFAM" id="SSF53474">
    <property type="entry name" value="alpha/beta-Hydrolases"/>
    <property type="match status" value="1"/>
</dbReference>
<evidence type="ECO:0000256" key="1">
    <source>
        <dbReference type="ARBA" id="ARBA00006499"/>
    </source>
</evidence>
<dbReference type="OrthoDB" id="9801763at2"/>
<protein>
    <submittedName>
        <fullName evidence="4">Hydrolase</fullName>
    </submittedName>
</protein>
<organism evidence="4 5">
    <name type="scientific">Holospora obtusa F1</name>
    <dbReference type="NCBI Taxonomy" id="1399147"/>
    <lineage>
        <taxon>Bacteria</taxon>
        <taxon>Pseudomonadati</taxon>
        <taxon>Pseudomonadota</taxon>
        <taxon>Alphaproteobacteria</taxon>
        <taxon>Holosporales</taxon>
        <taxon>Holosporaceae</taxon>
        <taxon>Holospora</taxon>
    </lineage>
</organism>
<dbReference type="Proteomes" id="UP000019112">
    <property type="component" value="Unassembled WGS sequence"/>
</dbReference>
<evidence type="ECO:0000313" key="4">
    <source>
        <dbReference type="EMBL" id="ETZ07109.1"/>
    </source>
</evidence>
<dbReference type="InterPro" id="IPR029058">
    <property type="entry name" value="AB_hydrolase_fold"/>
</dbReference>
<comment type="caution">
    <text evidence="4">The sequence shown here is derived from an EMBL/GenBank/DDBJ whole genome shotgun (WGS) entry which is preliminary data.</text>
</comment>
<dbReference type="InterPro" id="IPR003140">
    <property type="entry name" value="PLipase/COase/thioEstase"/>
</dbReference>
<dbReference type="PANTHER" id="PTHR10655">
    <property type="entry name" value="LYSOPHOSPHOLIPASE-RELATED"/>
    <property type="match status" value="1"/>
</dbReference>
<reference evidence="4 5" key="1">
    <citation type="journal article" date="2014" name="FEMS Microbiol. Lett.">
        <title>Draft genome sequences of three Holospora species (Holospora obtusa, Holospora undulata, and Holospora elegans), endonuclear symbiotic bacteria of the ciliate Paramecium caudatum.</title>
        <authorList>
            <person name="Dohra H."/>
            <person name="Tanaka K."/>
            <person name="Suzuki T."/>
            <person name="Fujishima M."/>
            <person name="Suzuki H."/>
        </authorList>
    </citation>
    <scope>NUCLEOTIDE SEQUENCE [LARGE SCALE GENOMIC DNA]</scope>
    <source>
        <strain evidence="4 5">F1</strain>
    </source>
</reference>
<evidence type="ECO:0000256" key="2">
    <source>
        <dbReference type="ARBA" id="ARBA00022801"/>
    </source>
</evidence>
<proteinExistence type="inferred from homology"/>
<accession>W6TEF6</accession>
<feature type="domain" description="Phospholipase/carboxylesterase/thioesterase" evidence="3">
    <location>
        <begin position="19"/>
        <end position="225"/>
    </location>
</feature>
<comment type="similarity">
    <text evidence="1">Belongs to the AB hydrolase superfamily. AB hydrolase 2 family.</text>
</comment>
<evidence type="ECO:0000259" key="3">
    <source>
        <dbReference type="Pfam" id="PF02230"/>
    </source>
</evidence>
<dbReference type="eggNOG" id="COG0400">
    <property type="taxonomic scope" value="Bacteria"/>
</dbReference>
<evidence type="ECO:0000313" key="5">
    <source>
        <dbReference type="Proteomes" id="UP000019112"/>
    </source>
</evidence>
<dbReference type="InterPro" id="IPR050565">
    <property type="entry name" value="LYPA1-2/EST-like"/>
</dbReference>
<dbReference type="Pfam" id="PF02230">
    <property type="entry name" value="Abhydrolase_2"/>
    <property type="match status" value="1"/>
</dbReference>
<keyword evidence="2 4" id="KW-0378">Hydrolase</keyword>
<gene>
    <name evidence="4" type="ORF">P618_200738</name>
</gene>
<dbReference type="AlphaFoldDB" id="W6TEF6"/>
<sequence>MNEKVCGSLKSIYAMKDYIFKASQKERARLILFHGYGANGENLAPCGEYLHQKNPNLSVIVPDGHECFEGSSDRTGRQWFSLSAFCESDLLSANGYVSTLQYAIERSARVVAKRFESYMCDSVPLILAGFSQGAALACHLGLLHMPCSAVLGFSGFYRIRTQPVYFPKFWLYHGAKDDVVPLKALEFTCQDFFAHHLSLEQWVDLDAAHNISIDGLNHASAFLERTLNRSTYTK</sequence>
<dbReference type="STRING" id="1399147.P618_200738"/>
<dbReference type="GO" id="GO:0016787">
    <property type="term" value="F:hydrolase activity"/>
    <property type="evidence" value="ECO:0007669"/>
    <property type="project" value="UniProtKB-KW"/>
</dbReference>
<dbReference type="PANTHER" id="PTHR10655:SF17">
    <property type="entry name" value="LYSOPHOSPHOLIPASE-LIKE PROTEIN 1"/>
    <property type="match status" value="1"/>
</dbReference>
<dbReference type="Gene3D" id="3.40.50.1820">
    <property type="entry name" value="alpha/beta hydrolase"/>
    <property type="match status" value="1"/>
</dbReference>
<dbReference type="EMBL" id="AWTR02000065">
    <property type="protein sequence ID" value="ETZ07109.1"/>
    <property type="molecule type" value="Genomic_DNA"/>
</dbReference>
<name>W6TEF6_HOLOB</name>